<dbReference type="Proteomes" id="UP000596742">
    <property type="component" value="Unassembled WGS sequence"/>
</dbReference>
<evidence type="ECO:0000313" key="4">
    <source>
        <dbReference type="Proteomes" id="UP000596742"/>
    </source>
</evidence>
<dbReference type="Gene3D" id="3.80.10.10">
    <property type="entry name" value="Ribonuclease Inhibitor"/>
    <property type="match status" value="1"/>
</dbReference>
<keyword evidence="4" id="KW-1185">Reference proteome</keyword>
<dbReference type="PROSITE" id="PS51450">
    <property type="entry name" value="LRR"/>
    <property type="match status" value="2"/>
</dbReference>
<name>A0A8B6H4A2_MYTGA</name>
<evidence type="ECO:0000256" key="1">
    <source>
        <dbReference type="ARBA" id="ARBA00022614"/>
    </source>
</evidence>
<accession>A0A8B6H4A2</accession>
<gene>
    <name evidence="3" type="ORF">MGAL_10B075319</name>
</gene>
<evidence type="ECO:0000313" key="3">
    <source>
        <dbReference type="EMBL" id="VDI73571.1"/>
    </source>
</evidence>
<proteinExistence type="predicted"/>
<comment type="caution">
    <text evidence="3">The sequence shown here is derived from an EMBL/GenBank/DDBJ whole genome shotgun (WGS) entry which is preliminary data.</text>
</comment>
<organism evidence="3 4">
    <name type="scientific">Mytilus galloprovincialis</name>
    <name type="common">Mediterranean mussel</name>
    <dbReference type="NCBI Taxonomy" id="29158"/>
    <lineage>
        <taxon>Eukaryota</taxon>
        <taxon>Metazoa</taxon>
        <taxon>Spiralia</taxon>
        <taxon>Lophotrochozoa</taxon>
        <taxon>Mollusca</taxon>
        <taxon>Bivalvia</taxon>
        <taxon>Autobranchia</taxon>
        <taxon>Pteriomorphia</taxon>
        <taxon>Mytilida</taxon>
        <taxon>Mytiloidea</taxon>
        <taxon>Mytilidae</taxon>
        <taxon>Mytilinae</taxon>
        <taxon>Mytilus</taxon>
    </lineage>
</organism>
<protein>
    <submittedName>
        <fullName evidence="3">Uncharacterized protein</fullName>
    </submittedName>
</protein>
<keyword evidence="2" id="KW-0677">Repeat</keyword>
<feature type="non-terminal residue" evidence="3">
    <location>
        <position position="1"/>
    </location>
</feature>
<dbReference type="InterPro" id="IPR001611">
    <property type="entry name" value="Leu-rich_rpt"/>
</dbReference>
<dbReference type="Pfam" id="PF13306">
    <property type="entry name" value="LRR_5"/>
    <property type="match status" value="1"/>
</dbReference>
<dbReference type="OrthoDB" id="676979at2759"/>
<dbReference type="Pfam" id="PF13855">
    <property type="entry name" value="LRR_8"/>
    <property type="match status" value="1"/>
</dbReference>
<dbReference type="EMBL" id="UYJE01009443">
    <property type="protein sequence ID" value="VDI73571.1"/>
    <property type="molecule type" value="Genomic_DNA"/>
</dbReference>
<dbReference type="SMART" id="SM00369">
    <property type="entry name" value="LRR_TYP"/>
    <property type="match status" value="2"/>
</dbReference>
<reference evidence="3" key="1">
    <citation type="submission" date="2018-11" db="EMBL/GenBank/DDBJ databases">
        <authorList>
            <person name="Alioto T."/>
            <person name="Alioto T."/>
        </authorList>
    </citation>
    <scope>NUCLEOTIDE SEQUENCE</scope>
</reference>
<dbReference type="InterPro" id="IPR032675">
    <property type="entry name" value="LRR_dom_sf"/>
</dbReference>
<sequence length="200" mass="22754">MFTNLTELALGNFTRLQTLDLSDNTISYIHPNAFNNLTDLRNLDLSDNTISYIHPNAFNNLTDLRNLNLKSNPLSGNGYQFLLPCSQLTVLYIGSNMLDTIDNFGLERAVSIRKIYCSYNDLRDINQSLPPNSSILYTVDFKFNNIEVLKSGIFANYTNLYEIVTEKTRGKELRPLLLFQSSLIATSPQNEGKRWKLQSA</sequence>
<dbReference type="InterPro" id="IPR003591">
    <property type="entry name" value="Leu-rich_rpt_typical-subtyp"/>
</dbReference>
<keyword evidence="1" id="KW-0433">Leucine-rich repeat</keyword>
<dbReference type="PANTHER" id="PTHR24366:SF96">
    <property type="entry name" value="LEUCINE RICH REPEAT CONTAINING 53"/>
    <property type="match status" value="1"/>
</dbReference>
<dbReference type="InterPro" id="IPR026906">
    <property type="entry name" value="LRR_5"/>
</dbReference>
<dbReference type="PANTHER" id="PTHR24366">
    <property type="entry name" value="IG(IMMUNOGLOBULIN) AND LRR(LEUCINE RICH REPEAT) DOMAINS"/>
    <property type="match status" value="1"/>
</dbReference>
<dbReference type="SUPFAM" id="SSF52058">
    <property type="entry name" value="L domain-like"/>
    <property type="match status" value="1"/>
</dbReference>
<evidence type="ECO:0000256" key="2">
    <source>
        <dbReference type="ARBA" id="ARBA00022737"/>
    </source>
</evidence>
<dbReference type="AlphaFoldDB" id="A0A8B6H4A2"/>